<feature type="domain" description="HTH araC/xylS-type" evidence="3">
    <location>
        <begin position="86"/>
        <end position="130"/>
    </location>
</feature>
<organism evidence="4 5">
    <name type="scientific">Streptomyces yunnanensis</name>
    <dbReference type="NCBI Taxonomy" id="156453"/>
    <lineage>
        <taxon>Bacteria</taxon>
        <taxon>Bacillati</taxon>
        <taxon>Actinomycetota</taxon>
        <taxon>Actinomycetes</taxon>
        <taxon>Kitasatosporales</taxon>
        <taxon>Streptomycetaceae</taxon>
        <taxon>Streptomyces</taxon>
    </lineage>
</organism>
<reference evidence="5" key="1">
    <citation type="submission" date="2016-11" db="EMBL/GenBank/DDBJ databases">
        <authorList>
            <person name="Jaros S."/>
            <person name="Januszkiewicz K."/>
            <person name="Wedrychowicz H."/>
        </authorList>
    </citation>
    <scope>NUCLEOTIDE SEQUENCE [LARGE SCALE GENOMIC DNA]</scope>
    <source>
        <strain evidence="5">CGMCC 4.3555</strain>
    </source>
</reference>
<dbReference type="RefSeq" id="WP_434060595.1">
    <property type="nucleotide sequence ID" value="NZ_FRBK01000016.1"/>
</dbReference>
<evidence type="ECO:0000313" key="4">
    <source>
        <dbReference type="EMBL" id="SHM91880.1"/>
    </source>
</evidence>
<dbReference type="InterPro" id="IPR018060">
    <property type="entry name" value="HTH_AraC"/>
</dbReference>
<dbReference type="Gene3D" id="1.10.10.60">
    <property type="entry name" value="Homeodomain-like"/>
    <property type="match status" value="1"/>
</dbReference>
<name>A0A9X8N4B0_9ACTN</name>
<evidence type="ECO:0000256" key="2">
    <source>
        <dbReference type="ARBA" id="ARBA00023163"/>
    </source>
</evidence>
<gene>
    <name evidence="4" type="ORF">SAMN05216268_11679</name>
</gene>
<dbReference type="PROSITE" id="PS01124">
    <property type="entry name" value="HTH_ARAC_FAMILY_2"/>
    <property type="match status" value="1"/>
</dbReference>
<dbReference type="Gene3D" id="3.40.50.880">
    <property type="match status" value="1"/>
</dbReference>
<evidence type="ECO:0000259" key="3">
    <source>
        <dbReference type="PROSITE" id="PS01124"/>
    </source>
</evidence>
<protein>
    <submittedName>
        <fullName evidence="4">Regulatory helix-turn-helix protein, AraC family</fullName>
    </submittedName>
</protein>
<dbReference type="PANTHER" id="PTHR43130">
    <property type="entry name" value="ARAC-FAMILY TRANSCRIPTIONAL REGULATOR"/>
    <property type="match status" value="1"/>
</dbReference>
<evidence type="ECO:0000313" key="5">
    <source>
        <dbReference type="Proteomes" id="UP000184388"/>
    </source>
</evidence>
<dbReference type="Pfam" id="PF00165">
    <property type="entry name" value="HTH_AraC"/>
    <property type="match status" value="1"/>
</dbReference>
<dbReference type="GO" id="GO:0003700">
    <property type="term" value="F:DNA-binding transcription factor activity"/>
    <property type="evidence" value="ECO:0007669"/>
    <property type="project" value="InterPro"/>
</dbReference>
<evidence type="ECO:0000256" key="1">
    <source>
        <dbReference type="ARBA" id="ARBA00023015"/>
    </source>
</evidence>
<dbReference type="EMBL" id="FRBK01000016">
    <property type="protein sequence ID" value="SHM91880.1"/>
    <property type="molecule type" value="Genomic_DNA"/>
</dbReference>
<accession>A0A9X8N4B0</accession>
<proteinExistence type="predicted"/>
<dbReference type="SUPFAM" id="SSF46689">
    <property type="entry name" value="Homeodomain-like"/>
    <property type="match status" value="1"/>
</dbReference>
<dbReference type="InterPro" id="IPR009057">
    <property type="entry name" value="Homeodomain-like_sf"/>
</dbReference>
<dbReference type="Proteomes" id="UP000184388">
    <property type="component" value="Unassembled WGS sequence"/>
</dbReference>
<keyword evidence="2" id="KW-0804">Transcription</keyword>
<dbReference type="AlphaFoldDB" id="A0A9X8N4B0"/>
<dbReference type="PANTHER" id="PTHR43130:SF3">
    <property type="entry name" value="HTH-TYPE TRANSCRIPTIONAL REGULATOR RV1931C"/>
    <property type="match status" value="1"/>
</dbReference>
<dbReference type="InterPro" id="IPR029062">
    <property type="entry name" value="Class_I_gatase-like"/>
</dbReference>
<sequence length="130" mass="13680">MRNSAPAPRDLADRHPLAGEVDDGQILTSAGLAAGMDLCLHLVRADHGAAVANAVARLALVSPSRYGGQAQVVAAPVPTGDAHSLARTRAWALARLEQPLTLRVLADHAHTSVRTLTRRFQAETGLTPLQ</sequence>
<keyword evidence="1" id="KW-0805">Transcription regulation</keyword>
<dbReference type="InterPro" id="IPR052158">
    <property type="entry name" value="INH-QAR"/>
</dbReference>
<comment type="caution">
    <text evidence="4">The sequence shown here is derived from an EMBL/GenBank/DDBJ whole genome shotgun (WGS) entry which is preliminary data.</text>
</comment>
<dbReference type="GO" id="GO:0043565">
    <property type="term" value="F:sequence-specific DNA binding"/>
    <property type="evidence" value="ECO:0007669"/>
    <property type="project" value="InterPro"/>
</dbReference>
<dbReference type="SUPFAM" id="SSF52317">
    <property type="entry name" value="Class I glutamine amidotransferase-like"/>
    <property type="match status" value="1"/>
</dbReference>